<dbReference type="Gene3D" id="3.30.200.20">
    <property type="entry name" value="Phosphorylase Kinase, domain 1"/>
    <property type="match status" value="1"/>
</dbReference>
<accession>A0AAN4ZHI3</accession>
<dbReference type="InterPro" id="IPR050339">
    <property type="entry name" value="CC_SR_Kinase"/>
</dbReference>
<dbReference type="GO" id="GO:0005737">
    <property type="term" value="C:cytoplasm"/>
    <property type="evidence" value="ECO:0007669"/>
    <property type="project" value="TreeGrafter"/>
</dbReference>
<sequence>MNSTMQDIENKLNQIKKISDSSTYSNSSAYITSKSAEIDSKLSNEVRNDFADDKKSKSGRREIEHTISSEVNQGNRKFESEFLKKFKPTSLLGFGGSGCVFKAQSMVDKWTYAVKRIVLRGR</sequence>
<dbReference type="GO" id="GO:0005634">
    <property type="term" value="C:nucleus"/>
    <property type="evidence" value="ECO:0007669"/>
    <property type="project" value="TreeGrafter"/>
</dbReference>
<dbReference type="PANTHER" id="PTHR11042:SF91">
    <property type="entry name" value="EUKARYOTIC TRANSLATION INITIATION FACTOR 2-ALPHA KINASE"/>
    <property type="match status" value="1"/>
</dbReference>
<gene>
    <name evidence="7" type="ORF">PMAYCL1PPCAC_09366</name>
    <name evidence="8" type="ORF">PMAYCL1PPCAC_09371</name>
</gene>
<feature type="region of interest" description="Disordered" evidence="6">
    <location>
        <begin position="49"/>
        <end position="68"/>
    </location>
</feature>
<keyword evidence="3" id="KW-0418">Kinase</keyword>
<evidence type="ECO:0000256" key="4">
    <source>
        <dbReference type="ARBA" id="ARBA00022840"/>
    </source>
</evidence>
<dbReference type="AlphaFoldDB" id="A0AAN4ZHI3"/>
<dbReference type="InterPro" id="IPR017441">
    <property type="entry name" value="Protein_kinase_ATP_BS"/>
</dbReference>
<feature type="binding site" evidence="5">
    <location>
        <position position="115"/>
    </location>
    <ligand>
        <name>ATP</name>
        <dbReference type="ChEBI" id="CHEBI:30616"/>
    </ligand>
</feature>
<feature type="non-terminal residue" evidence="8">
    <location>
        <position position="122"/>
    </location>
</feature>
<comment type="caution">
    <text evidence="8">The sequence shown here is derived from an EMBL/GenBank/DDBJ whole genome shotgun (WGS) entry which is preliminary data.</text>
</comment>
<dbReference type="InterPro" id="IPR011009">
    <property type="entry name" value="Kinase-like_dom_sf"/>
</dbReference>
<evidence type="ECO:0000313" key="8">
    <source>
        <dbReference type="EMBL" id="GMR39176.1"/>
    </source>
</evidence>
<dbReference type="EMBL" id="BTRK01000002">
    <property type="protein sequence ID" value="GMR39171.1"/>
    <property type="molecule type" value="Genomic_DNA"/>
</dbReference>
<protein>
    <recommendedName>
        <fullName evidence="10">Protein kinase</fullName>
    </recommendedName>
</protein>
<evidence type="ECO:0000256" key="6">
    <source>
        <dbReference type="SAM" id="MobiDB-lite"/>
    </source>
</evidence>
<organism evidence="8 9">
    <name type="scientific">Pristionchus mayeri</name>
    <dbReference type="NCBI Taxonomy" id="1317129"/>
    <lineage>
        <taxon>Eukaryota</taxon>
        <taxon>Metazoa</taxon>
        <taxon>Ecdysozoa</taxon>
        <taxon>Nematoda</taxon>
        <taxon>Chromadorea</taxon>
        <taxon>Rhabditida</taxon>
        <taxon>Rhabditina</taxon>
        <taxon>Diplogasteromorpha</taxon>
        <taxon>Diplogasteroidea</taxon>
        <taxon>Neodiplogasteridae</taxon>
        <taxon>Pristionchus</taxon>
    </lineage>
</organism>
<name>A0AAN4ZHI3_9BILA</name>
<dbReference type="PANTHER" id="PTHR11042">
    <property type="entry name" value="EUKARYOTIC TRANSLATION INITIATION FACTOR 2-ALPHA KINASE EIF2-ALPHA KINASE -RELATED"/>
    <property type="match status" value="1"/>
</dbReference>
<evidence type="ECO:0000256" key="1">
    <source>
        <dbReference type="ARBA" id="ARBA00022679"/>
    </source>
</evidence>
<keyword evidence="1" id="KW-0808">Transferase</keyword>
<keyword evidence="2 5" id="KW-0547">Nucleotide-binding</keyword>
<keyword evidence="4 5" id="KW-0067">ATP-binding</keyword>
<proteinExistence type="predicted"/>
<reference evidence="9" key="1">
    <citation type="submission" date="2022-10" db="EMBL/GenBank/DDBJ databases">
        <title>Genome assembly of Pristionchus species.</title>
        <authorList>
            <person name="Yoshida K."/>
            <person name="Sommer R.J."/>
        </authorList>
    </citation>
    <scope>NUCLEOTIDE SEQUENCE [LARGE SCALE GENOMIC DNA]</scope>
    <source>
        <strain evidence="7 9">RS5460</strain>
    </source>
</reference>
<evidence type="ECO:0000313" key="7">
    <source>
        <dbReference type="EMBL" id="GMR39171.1"/>
    </source>
</evidence>
<keyword evidence="9" id="KW-1185">Reference proteome</keyword>
<evidence type="ECO:0000313" key="9">
    <source>
        <dbReference type="Proteomes" id="UP001328107"/>
    </source>
</evidence>
<dbReference type="PROSITE" id="PS00107">
    <property type="entry name" value="PROTEIN_KINASE_ATP"/>
    <property type="match status" value="1"/>
</dbReference>
<evidence type="ECO:0000256" key="5">
    <source>
        <dbReference type="PROSITE-ProRule" id="PRU10141"/>
    </source>
</evidence>
<dbReference type="Proteomes" id="UP001328107">
    <property type="component" value="Unassembled WGS sequence"/>
</dbReference>
<dbReference type="GO" id="GO:0004694">
    <property type="term" value="F:eukaryotic translation initiation factor 2alpha kinase activity"/>
    <property type="evidence" value="ECO:0007669"/>
    <property type="project" value="TreeGrafter"/>
</dbReference>
<evidence type="ECO:0008006" key="10">
    <source>
        <dbReference type="Google" id="ProtNLM"/>
    </source>
</evidence>
<reference evidence="8" key="2">
    <citation type="submission" date="2023-06" db="EMBL/GenBank/DDBJ databases">
        <title>Genome assembly of Pristionchus species.</title>
        <authorList>
            <person name="Yoshida K."/>
            <person name="Sommer R.J."/>
        </authorList>
    </citation>
    <scope>NUCLEOTIDE SEQUENCE</scope>
    <source>
        <strain evidence="8 9">RS5460</strain>
    </source>
</reference>
<dbReference type="EMBL" id="BTRK01000002">
    <property type="protein sequence ID" value="GMR39176.1"/>
    <property type="molecule type" value="Genomic_DNA"/>
</dbReference>
<dbReference type="SUPFAM" id="SSF56112">
    <property type="entry name" value="Protein kinase-like (PK-like)"/>
    <property type="match status" value="1"/>
</dbReference>
<evidence type="ECO:0000256" key="3">
    <source>
        <dbReference type="ARBA" id="ARBA00022777"/>
    </source>
</evidence>
<evidence type="ECO:0000256" key="2">
    <source>
        <dbReference type="ARBA" id="ARBA00022741"/>
    </source>
</evidence>
<feature type="compositionally biased region" description="Basic and acidic residues" evidence="6">
    <location>
        <begin position="49"/>
        <end position="67"/>
    </location>
</feature>
<dbReference type="GO" id="GO:0005524">
    <property type="term" value="F:ATP binding"/>
    <property type="evidence" value="ECO:0007669"/>
    <property type="project" value="UniProtKB-UniRule"/>
</dbReference>